<feature type="compositionally biased region" description="Low complexity" evidence="1">
    <location>
        <begin position="250"/>
        <end position="268"/>
    </location>
</feature>
<dbReference type="EMBL" id="MU863631">
    <property type="protein sequence ID" value="KAK4102442.1"/>
    <property type="molecule type" value="Genomic_DNA"/>
</dbReference>
<name>A0AAN6Q819_9PEZI</name>
<proteinExistence type="predicted"/>
<dbReference type="PANTHER" id="PTHR42080">
    <property type="entry name" value="SRR1 DOMAIN-CONTAINING PROTEIN"/>
    <property type="match status" value="1"/>
</dbReference>
<dbReference type="PANTHER" id="PTHR42080:SF3">
    <property type="entry name" value="SRR1-LIKE DOMAIN-CONTAINING PROTEIN"/>
    <property type="match status" value="1"/>
</dbReference>
<feature type="domain" description="SRR1-like" evidence="2">
    <location>
        <begin position="196"/>
        <end position="343"/>
    </location>
</feature>
<feature type="region of interest" description="Disordered" evidence="1">
    <location>
        <begin position="250"/>
        <end position="269"/>
    </location>
</feature>
<evidence type="ECO:0000313" key="4">
    <source>
        <dbReference type="Proteomes" id="UP001305647"/>
    </source>
</evidence>
<keyword evidence="4" id="KW-1185">Reference proteome</keyword>
<dbReference type="AlphaFoldDB" id="A0AAN6Q819"/>
<accession>A0AAN6Q819</accession>
<reference evidence="3" key="1">
    <citation type="journal article" date="2023" name="Mol. Phylogenet. Evol.">
        <title>Genome-scale phylogeny and comparative genomics of the fungal order Sordariales.</title>
        <authorList>
            <person name="Hensen N."/>
            <person name="Bonometti L."/>
            <person name="Westerberg I."/>
            <person name="Brannstrom I.O."/>
            <person name="Guillou S."/>
            <person name="Cros-Aarteil S."/>
            <person name="Calhoun S."/>
            <person name="Haridas S."/>
            <person name="Kuo A."/>
            <person name="Mondo S."/>
            <person name="Pangilinan J."/>
            <person name="Riley R."/>
            <person name="LaButti K."/>
            <person name="Andreopoulos B."/>
            <person name="Lipzen A."/>
            <person name="Chen C."/>
            <person name="Yan M."/>
            <person name="Daum C."/>
            <person name="Ng V."/>
            <person name="Clum A."/>
            <person name="Steindorff A."/>
            <person name="Ohm R.A."/>
            <person name="Martin F."/>
            <person name="Silar P."/>
            <person name="Natvig D.O."/>
            <person name="Lalanne C."/>
            <person name="Gautier V."/>
            <person name="Ament-Velasquez S.L."/>
            <person name="Kruys A."/>
            <person name="Hutchinson M.I."/>
            <person name="Powell A.J."/>
            <person name="Barry K."/>
            <person name="Miller A.N."/>
            <person name="Grigoriev I.V."/>
            <person name="Debuchy R."/>
            <person name="Gladieux P."/>
            <person name="Hiltunen Thoren M."/>
            <person name="Johannesson H."/>
        </authorList>
    </citation>
    <scope>NUCLEOTIDE SEQUENCE</scope>
    <source>
        <strain evidence="3">CBS 757.83</strain>
    </source>
</reference>
<dbReference type="Proteomes" id="UP001305647">
    <property type="component" value="Unassembled WGS sequence"/>
</dbReference>
<evidence type="ECO:0000256" key="1">
    <source>
        <dbReference type="SAM" id="MobiDB-lite"/>
    </source>
</evidence>
<evidence type="ECO:0000259" key="2">
    <source>
        <dbReference type="Pfam" id="PF07985"/>
    </source>
</evidence>
<feature type="region of interest" description="Disordered" evidence="1">
    <location>
        <begin position="1"/>
        <end position="38"/>
    </location>
</feature>
<organism evidence="3 4">
    <name type="scientific">Parathielavia hyrcaniae</name>
    <dbReference type="NCBI Taxonomy" id="113614"/>
    <lineage>
        <taxon>Eukaryota</taxon>
        <taxon>Fungi</taxon>
        <taxon>Dikarya</taxon>
        <taxon>Ascomycota</taxon>
        <taxon>Pezizomycotina</taxon>
        <taxon>Sordariomycetes</taxon>
        <taxon>Sordariomycetidae</taxon>
        <taxon>Sordariales</taxon>
        <taxon>Chaetomiaceae</taxon>
        <taxon>Parathielavia</taxon>
    </lineage>
</organism>
<reference evidence="3" key="2">
    <citation type="submission" date="2023-05" db="EMBL/GenBank/DDBJ databases">
        <authorList>
            <consortium name="Lawrence Berkeley National Laboratory"/>
            <person name="Steindorff A."/>
            <person name="Hensen N."/>
            <person name="Bonometti L."/>
            <person name="Westerberg I."/>
            <person name="Brannstrom I.O."/>
            <person name="Guillou S."/>
            <person name="Cros-Aarteil S."/>
            <person name="Calhoun S."/>
            <person name="Haridas S."/>
            <person name="Kuo A."/>
            <person name="Mondo S."/>
            <person name="Pangilinan J."/>
            <person name="Riley R."/>
            <person name="Labutti K."/>
            <person name="Andreopoulos B."/>
            <person name="Lipzen A."/>
            <person name="Chen C."/>
            <person name="Yanf M."/>
            <person name="Daum C."/>
            <person name="Ng V."/>
            <person name="Clum A."/>
            <person name="Ohm R."/>
            <person name="Martin F."/>
            <person name="Silar P."/>
            <person name="Natvig D."/>
            <person name="Lalanne C."/>
            <person name="Gautier V."/>
            <person name="Ament-Velasquez S.L."/>
            <person name="Kruys A."/>
            <person name="Hutchinson M.I."/>
            <person name="Powell A.J."/>
            <person name="Barry K."/>
            <person name="Miller A.N."/>
            <person name="Grigoriev I.V."/>
            <person name="Debuchy R."/>
            <person name="Gladieux P."/>
            <person name="Thoren M.H."/>
            <person name="Johannesson H."/>
        </authorList>
    </citation>
    <scope>NUCLEOTIDE SEQUENCE</scope>
    <source>
        <strain evidence="3">CBS 757.83</strain>
    </source>
</reference>
<dbReference type="Pfam" id="PF07985">
    <property type="entry name" value="SRR1"/>
    <property type="match status" value="1"/>
</dbReference>
<sequence>MQPRGPKAADLRAPYESDCPSVQRTFGTAPDCNLSETEREQARDEAIRRLQELYEQGVPFFSKHVFRHALEQIEDCRNGAATWPTSPDGAEARIISIPTVDGGVTNYKVEMGSVDSGEPYLEYKTFESLTRYANRNFFDPDLAYASTQLLYPLMVRDIVTGQFLPLPGFASEAEVRDNFTAGIQSWEESEDGKRLRSQLSERSDSLLKVTKIVAFACCTMAGRNGVARQHVTHQHTLILTLRDILSSSSRRCSSSSSNDQQQKQGQQQPEIKCFAQDPNYTEADQAVLQEAGIAVLGDPRGFLEVDDETVVLSFSPNIPVRQIITDIARPAILLWNHVQSEAEEAEFWKQRGHQHGPKPMM</sequence>
<gene>
    <name evidence="3" type="ORF">N658DRAFT_523031</name>
</gene>
<protein>
    <recommendedName>
        <fullName evidence="2">SRR1-like domain-containing protein</fullName>
    </recommendedName>
</protein>
<evidence type="ECO:0000313" key="3">
    <source>
        <dbReference type="EMBL" id="KAK4102442.1"/>
    </source>
</evidence>
<dbReference type="InterPro" id="IPR012942">
    <property type="entry name" value="SRR1-like"/>
</dbReference>
<comment type="caution">
    <text evidence="3">The sequence shown here is derived from an EMBL/GenBank/DDBJ whole genome shotgun (WGS) entry which is preliminary data.</text>
</comment>